<comment type="catalytic activity">
    <reaction evidence="1 8">
        <text>3-dehydroquinate = 3-dehydroshikimate + H2O</text>
        <dbReference type="Rhea" id="RHEA:21096"/>
        <dbReference type="ChEBI" id="CHEBI:15377"/>
        <dbReference type="ChEBI" id="CHEBI:16630"/>
        <dbReference type="ChEBI" id="CHEBI:32364"/>
        <dbReference type="EC" id="4.2.1.10"/>
    </reaction>
</comment>
<organism evidence="12 13">
    <name type="scientific">Halalkalibaculum roseum</name>
    <dbReference type="NCBI Taxonomy" id="2709311"/>
    <lineage>
        <taxon>Bacteria</taxon>
        <taxon>Pseudomonadati</taxon>
        <taxon>Balneolota</taxon>
        <taxon>Balneolia</taxon>
        <taxon>Balneolales</taxon>
        <taxon>Balneolaceae</taxon>
        <taxon>Halalkalibaculum</taxon>
    </lineage>
</organism>
<comment type="pathway">
    <text evidence="3 8">Metabolic intermediate biosynthesis; chorismate biosynthesis; chorismate from D-erythrose 4-phosphate and phosphoenolpyruvate: step 3/7.</text>
</comment>
<evidence type="ECO:0000313" key="12">
    <source>
        <dbReference type="EMBL" id="NGP75365.1"/>
    </source>
</evidence>
<dbReference type="NCBIfam" id="TIGR01088">
    <property type="entry name" value="aroQ"/>
    <property type="match status" value="1"/>
</dbReference>
<evidence type="ECO:0000313" key="13">
    <source>
        <dbReference type="Proteomes" id="UP000473278"/>
    </source>
</evidence>
<evidence type="ECO:0000256" key="10">
    <source>
        <dbReference type="PIRSR" id="PIRSR001399-2"/>
    </source>
</evidence>
<dbReference type="NCBIfam" id="NF003805">
    <property type="entry name" value="PRK05395.1-2"/>
    <property type="match status" value="1"/>
</dbReference>
<dbReference type="Pfam" id="PF01220">
    <property type="entry name" value="DHquinase_II"/>
    <property type="match status" value="1"/>
</dbReference>
<evidence type="ECO:0000256" key="11">
    <source>
        <dbReference type="PIRSR" id="PIRSR001399-3"/>
    </source>
</evidence>
<accession>A0A6M1SZS1</accession>
<keyword evidence="7 8" id="KW-0456">Lyase</keyword>
<evidence type="ECO:0000256" key="7">
    <source>
        <dbReference type="ARBA" id="ARBA00023239"/>
    </source>
</evidence>
<feature type="binding site" evidence="8 10">
    <location>
        <begin position="101"/>
        <end position="102"/>
    </location>
    <ligand>
        <name>substrate</name>
    </ligand>
</feature>
<dbReference type="GO" id="GO:0008652">
    <property type="term" value="P:amino acid biosynthetic process"/>
    <property type="evidence" value="ECO:0007669"/>
    <property type="project" value="UniProtKB-KW"/>
</dbReference>
<feature type="active site" description="Proton acceptor" evidence="8 9">
    <location>
        <position position="22"/>
    </location>
</feature>
<feature type="site" description="Transition state stabilizer" evidence="8 11">
    <location>
        <position position="17"/>
    </location>
</feature>
<comment type="function">
    <text evidence="2 8">Catalyzes a trans-dehydration via an enolate intermediate.</text>
</comment>
<dbReference type="SUPFAM" id="SSF52304">
    <property type="entry name" value="Type II 3-dehydroquinate dehydratase"/>
    <property type="match status" value="1"/>
</dbReference>
<dbReference type="PROSITE" id="PS01029">
    <property type="entry name" value="DEHYDROQUINASE_II"/>
    <property type="match status" value="1"/>
</dbReference>
<dbReference type="NCBIfam" id="NF003807">
    <property type="entry name" value="PRK05395.1-4"/>
    <property type="match status" value="1"/>
</dbReference>
<evidence type="ECO:0000256" key="2">
    <source>
        <dbReference type="ARBA" id="ARBA00003924"/>
    </source>
</evidence>
<name>A0A6M1SZS1_9BACT</name>
<dbReference type="EMBL" id="JAALLT010000001">
    <property type="protein sequence ID" value="NGP75365.1"/>
    <property type="molecule type" value="Genomic_DNA"/>
</dbReference>
<evidence type="ECO:0000256" key="3">
    <source>
        <dbReference type="ARBA" id="ARBA00004902"/>
    </source>
</evidence>
<dbReference type="NCBIfam" id="NF003806">
    <property type="entry name" value="PRK05395.1-3"/>
    <property type="match status" value="1"/>
</dbReference>
<reference evidence="12 13" key="1">
    <citation type="submission" date="2020-02" db="EMBL/GenBank/DDBJ databases">
        <title>Balneolaceae bacterium YR4-1, complete genome.</title>
        <authorList>
            <person name="Li Y."/>
            <person name="Wu S."/>
        </authorList>
    </citation>
    <scope>NUCLEOTIDE SEQUENCE [LARGE SCALE GENOMIC DNA]</scope>
    <source>
        <strain evidence="12 13">YR4-1</strain>
    </source>
</reference>
<keyword evidence="13" id="KW-1185">Reference proteome</keyword>
<dbReference type="PANTHER" id="PTHR21272:SF3">
    <property type="entry name" value="CATABOLIC 3-DEHYDROQUINASE"/>
    <property type="match status" value="1"/>
</dbReference>
<proteinExistence type="inferred from homology"/>
<keyword evidence="8" id="KW-0057">Aromatic amino acid biosynthesis</keyword>
<evidence type="ECO:0000256" key="9">
    <source>
        <dbReference type="PIRSR" id="PIRSR001399-1"/>
    </source>
</evidence>
<dbReference type="UniPathway" id="UPA00053">
    <property type="reaction ID" value="UER00086"/>
</dbReference>
<feature type="binding site" evidence="8 10">
    <location>
        <position position="74"/>
    </location>
    <ligand>
        <name>substrate</name>
    </ligand>
</feature>
<evidence type="ECO:0000256" key="5">
    <source>
        <dbReference type="ARBA" id="ARBA00011193"/>
    </source>
</evidence>
<comment type="subunit">
    <text evidence="5 8">Homododecamer.</text>
</comment>
<dbReference type="Proteomes" id="UP000473278">
    <property type="component" value="Unassembled WGS sequence"/>
</dbReference>
<gene>
    <name evidence="8 12" type="primary">aroQ</name>
    <name evidence="12" type="ORF">G3570_01885</name>
</gene>
<keyword evidence="8" id="KW-0028">Amino-acid biosynthesis</keyword>
<sequence>MKVFILNGPNLNMLGKRDAEQYGSYTLEDIEHMLIEKFPQHEMTFFQSNVEGELVNAIQSLVDEDSSFEGIIANFGGYTHTSVAIRDALEILDIPIVEVHLSNIHAREEFRENSLTGAMAEGIITGFGKHSYVLGVYAMERLLNENTDA</sequence>
<dbReference type="CDD" id="cd00466">
    <property type="entry name" value="DHQase_II"/>
    <property type="match status" value="1"/>
</dbReference>
<evidence type="ECO:0000256" key="8">
    <source>
        <dbReference type="HAMAP-Rule" id="MF_00169"/>
    </source>
</evidence>
<dbReference type="InterPro" id="IPR001874">
    <property type="entry name" value="DHquinase_II"/>
</dbReference>
<feature type="active site" description="Proton donor" evidence="8 9">
    <location>
        <position position="100"/>
    </location>
</feature>
<comment type="caution">
    <text evidence="12">The sequence shown here is derived from an EMBL/GenBank/DDBJ whole genome shotgun (WGS) entry which is preliminary data.</text>
</comment>
<evidence type="ECO:0000256" key="1">
    <source>
        <dbReference type="ARBA" id="ARBA00001864"/>
    </source>
</evidence>
<dbReference type="HAMAP" id="MF_00169">
    <property type="entry name" value="AroQ"/>
    <property type="match status" value="1"/>
</dbReference>
<comment type="similarity">
    <text evidence="4 8">Belongs to the type-II 3-dehydroquinase family.</text>
</comment>
<dbReference type="EC" id="4.2.1.10" evidence="6 8"/>
<dbReference type="RefSeq" id="WP_165138607.1">
    <property type="nucleotide sequence ID" value="NZ_JAALLT010000001.1"/>
</dbReference>
<feature type="binding site" evidence="8 10">
    <location>
        <position position="87"/>
    </location>
    <ligand>
        <name>substrate</name>
    </ligand>
</feature>
<dbReference type="InterPro" id="IPR036441">
    <property type="entry name" value="DHquinase_II_sf"/>
</dbReference>
<protein>
    <recommendedName>
        <fullName evidence="6 8">3-dehydroquinate dehydratase</fullName>
        <shortName evidence="8">3-dehydroquinase</shortName>
        <ecNumber evidence="6 8">4.2.1.10</ecNumber>
    </recommendedName>
    <alternativeName>
        <fullName evidence="8">Type II DHQase</fullName>
    </alternativeName>
</protein>
<dbReference type="GO" id="GO:0003855">
    <property type="term" value="F:3-dehydroquinate dehydratase activity"/>
    <property type="evidence" value="ECO:0007669"/>
    <property type="project" value="UniProtKB-UniRule"/>
</dbReference>
<evidence type="ECO:0000256" key="6">
    <source>
        <dbReference type="ARBA" id="ARBA00012060"/>
    </source>
</evidence>
<feature type="binding site" evidence="8 10">
    <location>
        <position position="111"/>
    </location>
    <ligand>
        <name>substrate</name>
    </ligand>
</feature>
<feature type="binding site" evidence="8 10">
    <location>
        <position position="80"/>
    </location>
    <ligand>
        <name>substrate</name>
    </ligand>
</feature>
<dbReference type="GO" id="GO:0009423">
    <property type="term" value="P:chorismate biosynthetic process"/>
    <property type="evidence" value="ECO:0007669"/>
    <property type="project" value="UniProtKB-UniRule"/>
</dbReference>
<dbReference type="PANTHER" id="PTHR21272">
    <property type="entry name" value="CATABOLIC 3-DEHYDROQUINASE"/>
    <property type="match status" value="1"/>
</dbReference>
<dbReference type="InterPro" id="IPR018509">
    <property type="entry name" value="DHquinase_II_CS"/>
</dbReference>
<dbReference type="GO" id="GO:0009073">
    <property type="term" value="P:aromatic amino acid family biosynthetic process"/>
    <property type="evidence" value="ECO:0007669"/>
    <property type="project" value="UniProtKB-KW"/>
</dbReference>
<dbReference type="Gene3D" id="3.40.50.9100">
    <property type="entry name" value="Dehydroquinase, class II"/>
    <property type="match status" value="1"/>
</dbReference>
<evidence type="ECO:0000256" key="4">
    <source>
        <dbReference type="ARBA" id="ARBA00011037"/>
    </source>
</evidence>
<dbReference type="AlphaFoldDB" id="A0A6M1SZS1"/>
<dbReference type="PIRSF" id="PIRSF001399">
    <property type="entry name" value="DHquinase_II"/>
    <property type="match status" value="1"/>
</dbReference>
<dbReference type="GO" id="GO:0019631">
    <property type="term" value="P:quinate catabolic process"/>
    <property type="evidence" value="ECO:0007669"/>
    <property type="project" value="TreeGrafter"/>
</dbReference>